<name>A0A8S3QS98_MYTED</name>
<keyword evidence="4" id="KW-1185">Reference proteome</keyword>
<dbReference type="EMBL" id="CAJPWZ010000722">
    <property type="protein sequence ID" value="CAG2199548.1"/>
    <property type="molecule type" value="Genomic_DNA"/>
</dbReference>
<gene>
    <name evidence="3" type="ORF">MEDL_14273</name>
</gene>
<comment type="caution">
    <text evidence="3">The sequence shown here is derived from an EMBL/GenBank/DDBJ whole genome shotgun (WGS) entry which is preliminary data.</text>
</comment>
<accession>A0A8S3QS98</accession>
<keyword evidence="1" id="KW-0677">Repeat</keyword>
<evidence type="ECO:0000256" key="1">
    <source>
        <dbReference type="ARBA" id="ARBA00022737"/>
    </source>
</evidence>
<dbReference type="Proteomes" id="UP000683360">
    <property type="component" value="Unassembled WGS sequence"/>
</dbReference>
<sequence length="206" mass="24502">MLYTEAEDLATECSFPDVKQTPSELSSFLNFEHEIGNIIFFKDVREYIVLDPEWLVDVFRCFVSHDYHASLYMTEWATLVETGKLEEKLVEKLLKKVPSLILSKHKQYILELMEKFGIIVKPNNDDFRNNIYMPCMIKPRLLQEICGTVNDETEHSQKTSWFCLKFNFLPPSYFNHILVSFVRNKQLFYNKKTKSWEYIAILEYLN</sequence>
<proteinExistence type="predicted"/>
<dbReference type="OrthoDB" id="5962960at2759"/>
<dbReference type="Pfam" id="PF16095">
    <property type="entry name" value="COR-A"/>
    <property type="match status" value="1"/>
</dbReference>
<evidence type="ECO:0000259" key="2">
    <source>
        <dbReference type="Pfam" id="PF16095"/>
    </source>
</evidence>
<evidence type="ECO:0000313" key="4">
    <source>
        <dbReference type="Proteomes" id="UP000683360"/>
    </source>
</evidence>
<dbReference type="InterPro" id="IPR032171">
    <property type="entry name" value="COR-A"/>
</dbReference>
<reference evidence="3" key="1">
    <citation type="submission" date="2021-03" db="EMBL/GenBank/DDBJ databases">
        <authorList>
            <person name="Bekaert M."/>
        </authorList>
    </citation>
    <scope>NUCLEOTIDE SEQUENCE</scope>
</reference>
<organism evidence="3 4">
    <name type="scientific">Mytilus edulis</name>
    <name type="common">Blue mussel</name>
    <dbReference type="NCBI Taxonomy" id="6550"/>
    <lineage>
        <taxon>Eukaryota</taxon>
        <taxon>Metazoa</taxon>
        <taxon>Spiralia</taxon>
        <taxon>Lophotrochozoa</taxon>
        <taxon>Mollusca</taxon>
        <taxon>Bivalvia</taxon>
        <taxon>Autobranchia</taxon>
        <taxon>Pteriomorphia</taxon>
        <taxon>Mytilida</taxon>
        <taxon>Mytiloidea</taxon>
        <taxon>Mytilidae</taxon>
        <taxon>Mytilinae</taxon>
        <taxon>Mytilus</taxon>
    </lineage>
</organism>
<evidence type="ECO:0000313" key="3">
    <source>
        <dbReference type="EMBL" id="CAG2199548.1"/>
    </source>
</evidence>
<dbReference type="AlphaFoldDB" id="A0A8S3QS98"/>
<protein>
    <recommendedName>
        <fullName evidence="2">COR domain-containing protein</fullName>
    </recommendedName>
</protein>
<feature type="domain" description="COR" evidence="2">
    <location>
        <begin position="3"/>
        <end position="126"/>
    </location>
</feature>